<evidence type="ECO:0000256" key="5">
    <source>
        <dbReference type="ARBA" id="ARBA00023268"/>
    </source>
</evidence>
<evidence type="ECO:0000313" key="11">
    <source>
        <dbReference type="Proteomes" id="UP000045842"/>
    </source>
</evidence>
<dbReference type="Gene3D" id="3.90.180.10">
    <property type="entry name" value="Medium-chain alcohol dehydrogenases, catalytic domain"/>
    <property type="match status" value="1"/>
</dbReference>
<evidence type="ECO:0000313" key="9">
    <source>
        <dbReference type="EMBL" id="CKS24568.1"/>
    </source>
</evidence>
<dbReference type="CDD" id="cd05195">
    <property type="entry name" value="enoyl_red"/>
    <property type="match status" value="1"/>
</dbReference>
<dbReference type="Pfam" id="PF00107">
    <property type="entry name" value="ADH_zinc_N"/>
    <property type="match status" value="1"/>
</dbReference>
<dbReference type="FunFam" id="3.40.50.720:FF:000416">
    <property type="entry name" value="Multifunctional mycocerosic acid synthase"/>
    <property type="match status" value="1"/>
</dbReference>
<dbReference type="Pfam" id="PF08659">
    <property type="entry name" value="KR"/>
    <property type="match status" value="1"/>
</dbReference>
<dbReference type="InterPro" id="IPR049900">
    <property type="entry name" value="PKS_mFAS_DH"/>
</dbReference>
<dbReference type="EC" id="2.3.1.-" evidence="10"/>
<dbReference type="SMART" id="SM00826">
    <property type="entry name" value="PKS_DH"/>
    <property type="match status" value="1"/>
</dbReference>
<dbReference type="EMBL" id="CNGE01000225">
    <property type="protein sequence ID" value="CKS24568.1"/>
    <property type="molecule type" value="Genomic_DNA"/>
</dbReference>
<dbReference type="EMBL" id="CSAD01000026">
    <property type="protein sequence ID" value="COU78852.1"/>
    <property type="molecule type" value="Genomic_DNA"/>
</dbReference>
<dbReference type="InterPro" id="IPR020843">
    <property type="entry name" value="ER"/>
</dbReference>
<dbReference type="SMART" id="SM00822">
    <property type="entry name" value="PKS_KR"/>
    <property type="match status" value="1"/>
</dbReference>
<organism evidence="10 11">
    <name type="scientific">Mycobacterium tuberculosis</name>
    <dbReference type="NCBI Taxonomy" id="1773"/>
    <lineage>
        <taxon>Bacteria</taxon>
        <taxon>Bacillati</taxon>
        <taxon>Actinomycetota</taxon>
        <taxon>Actinomycetes</taxon>
        <taxon>Mycobacteriales</taxon>
        <taxon>Mycobacteriaceae</taxon>
        <taxon>Mycobacterium</taxon>
        <taxon>Mycobacterium tuberculosis complex</taxon>
    </lineage>
</organism>
<keyword evidence="5" id="KW-0511">Multifunctional enzyme</keyword>
<dbReference type="InterPro" id="IPR036736">
    <property type="entry name" value="ACP-like_sf"/>
</dbReference>
<dbReference type="Pfam" id="PF21089">
    <property type="entry name" value="PKS_DH_N"/>
    <property type="match status" value="1"/>
</dbReference>
<dbReference type="GO" id="GO:0005886">
    <property type="term" value="C:plasma membrane"/>
    <property type="evidence" value="ECO:0007669"/>
    <property type="project" value="TreeGrafter"/>
</dbReference>
<keyword evidence="3 10" id="KW-0808">Transferase</keyword>
<evidence type="ECO:0000259" key="8">
    <source>
        <dbReference type="PROSITE" id="PS52019"/>
    </source>
</evidence>
<reference evidence="11 12" key="1">
    <citation type="submission" date="2015-03" db="EMBL/GenBank/DDBJ databases">
        <authorList>
            <consortium name="Pathogen Informatics"/>
        </authorList>
    </citation>
    <scope>NUCLEOTIDE SEQUENCE [LARGE SCALE GENOMIC DNA]</scope>
    <source>
        <strain evidence="9 12">Bir 172</strain>
        <strain evidence="10 11">G09801536</strain>
    </source>
</reference>
<dbReference type="Proteomes" id="UP000048948">
    <property type="component" value="Unassembled WGS sequence"/>
</dbReference>
<keyword evidence="1" id="KW-0596">Phosphopantetheine</keyword>
<dbReference type="SMART" id="SM00823">
    <property type="entry name" value="PKS_PP"/>
    <property type="match status" value="1"/>
</dbReference>
<dbReference type="Gene3D" id="1.10.1200.10">
    <property type="entry name" value="ACP-like"/>
    <property type="match status" value="1"/>
</dbReference>
<proteinExistence type="predicted"/>
<dbReference type="InterPro" id="IPR049552">
    <property type="entry name" value="PKS_DH_N"/>
</dbReference>
<name>A0A655HPV2_MYCTX</name>
<dbReference type="GO" id="GO:0031177">
    <property type="term" value="F:phosphopantetheine binding"/>
    <property type="evidence" value="ECO:0007669"/>
    <property type="project" value="InterPro"/>
</dbReference>
<dbReference type="FunFam" id="3.40.50.720:FF:000372">
    <property type="entry name" value="Mycocerosic acid synthase-like polyketide synthase"/>
    <property type="match status" value="1"/>
</dbReference>
<gene>
    <name evidence="10" type="primary">pks5-1</name>
    <name evidence="10" type="ORF">ERS007679_00378</name>
    <name evidence="9" type="ORF">ERS027646_01519</name>
</gene>
<evidence type="ECO:0000256" key="2">
    <source>
        <dbReference type="ARBA" id="ARBA00022553"/>
    </source>
</evidence>
<keyword evidence="2" id="KW-0597">Phosphoprotein</keyword>
<dbReference type="InterPro" id="IPR020806">
    <property type="entry name" value="PKS_PP-bd"/>
</dbReference>
<dbReference type="PANTHER" id="PTHR43775:SF37">
    <property type="entry name" value="SI:DKEY-61P9.11"/>
    <property type="match status" value="1"/>
</dbReference>
<dbReference type="Pfam" id="PF00550">
    <property type="entry name" value="PP-binding"/>
    <property type="match status" value="1"/>
</dbReference>
<sequence length="1242" mass="133236">MLYPTGRLINAPLPTWNHRRLLLDDTTRRIAHANTVAVHPLLGSHVRLPEEPERHVWQGEVGTVTQPWLADHQIHGAAALPGAAYCEMALAAARAVLGEASEVRDIRFEQMLLLDDETPIGVTATVEAPGVVPLTVETSHDGRYTRQLAAVLHVVREADDAPDQPPQKNIAELLASHPHKVDGAEVRQWLDKRGHRLGPAFAGLVDAYIAEGAGDTVLAEVNLPGPLRSQVKAYGVHPVLLDACFQSVAAHPAVQGMADGGLLLPLGVRRLRSYGSARHARYCCTTVTACGVGVEADLDVLDEHGAVVLAVRGLQLGTGASQASERARVLGERLLSIEWHERELPENSHAEPGAWLLISTCDATDLVAAQLTDALKVHDAQCTTMSWPQRADHAAQAARLRDQLGTGGFTGVFVLTAPQTGDPDAESPVRGGELVKHVVRIAREIPEITAQEPRLYVLTHNAQAVLSGDRPNLEQGGMRGLLRVIGAEHPHLKASYVDVDEQTGAESVARQLLAASGEDETAWRNDQWYTARLCPAPLRPEERQTTVVDHAEAGMRLQIRTPGDLQTLEFAAFDRVPPGPGEIEVAVTASSINFADVLVTFGRYQTLDGRQPQLGTDFAGVVSAVGPGVSELKVGDRVGGMSPNGCWATFVTCDARLATRLPEGLTDAQAAAVTTASATAWYGLQDLARIKAGDKVLIHSATGGVGQAAIAIARAAGAQIYATAGNEKRRDLLRDMGIEHVYDSRSVEFAEQIRRDTAGYGVDIVLNSVTGAAQLAGLKLLALGGRFIEIGKRDIYSNTRLELLPFRRNLAFYGLDLGLMSVSHPAAVRELLSTVYRLTVEGVLPMPQSTHYPLAEAATAIRVMGAAEHTGKLILDVPHAGRSSVVLPPEQARVFRSDGSYIITGGLGGLGLFLAEKMANAGAGRIVLSSRSQPSQKALETIELVRAIGSDVVVECGDIAQPDTADRLVTAATATGLPLRGVLHAAAVVEDATLANITDELIERDWAPKAYGAWQLHRATADQPLDWFCSFSSAAALVGSPGQGAYAAANSWLDTFTHWRRAQDLPATSIAWGAWGQIGRAIAFAEQTGDAIAPEEGAYAFETLLRHNRAYSGYAPVIGSPWLTAFAQHSPFAEKFQSLGQNRSGTSKFLAELVDLPREEWPDRLRRLLSKQVGLILRRTIDTDRLLSEYGLDSLSSQELRARVEAETGIRISATEINTTVRGLADLMCDKLAADRDAPAPA</sequence>
<dbReference type="PANTHER" id="PTHR43775">
    <property type="entry name" value="FATTY ACID SYNTHASE"/>
    <property type="match status" value="1"/>
</dbReference>
<dbReference type="SUPFAM" id="SSF47336">
    <property type="entry name" value="ACP-like"/>
    <property type="match status" value="1"/>
</dbReference>
<dbReference type="SMART" id="SM00829">
    <property type="entry name" value="PKS_ER"/>
    <property type="match status" value="1"/>
</dbReference>
<dbReference type="GO" id="GO:0005737">
    <property type="term" value="C:cytoplasm"/>
    <property type="evidence" value="ECO:0007669"/>
    <property type="project" value="TreeGrafter"/>
</dbReference>
<feature type="region of interest" description="C-terminal hotdog fold" evidence="6">
    <location>
        <begin position="178"/>
        <end position="325"/>
    </location>
</feature>
<feature type="domain" description="PKS/mFAS DH" evidence="8">
    <location>
        <begin position="39"/>
        <end position="325"/>
    </location>
</feature>
<dbReference type="InterPro" id="IPR036291">
    <property type="entry name" value="NAD(P)-bd_dom_sf"/>
</dbReference>
<evidence type="ECO:0000256" key="4">
    <source>
        <dbReference type="ARBA" id="ARBA00022857"/>
    </source>
</evidence>
<dbReference type="InterPro" id="IPR057326">
    <property type="entry name" value="KR_dom"/>
</dbReference>
<dbReference type="FunFam" id="3.40.50.720:FF:000209">
    <property type="entry name" value="Polyketide synthase Pks12"/>
    <property type="match status" value="1"/>
</dbReference>
<dbReference type="InterPro" id="IPR011032">
    <property type="entry name" value="GroES-like_sf"/>
</dbReference>
<dbReference type="InterPro" id="IPR013968">
    <property type="entry name" value="PKS_KR"/>
</dbReference>
<dbReference type="GO" id="GO:0016491">
    <property type="term" value="F:oxidoreductase activity"/>
    <property type="evidence" value="ECO:0007669"/>
    <property type="project" value="InterPro"/>
</dbReference>
<dbReference type="AlphaFoldDB" id="A0A655HPV2"/>
<protein>
    <submittedName>
        <fullName evidence="10">Polyketide synthase pks5</fullName>
        <ecNumber evidence="10">2.3.1.-</ecNumber>
    </submittedName>
</protein>
<dbReference type="InterPro" id="IPR020807">
    <property type="entry name" value="PKS_DH"/>
</dbReference>
<dbReference type="GO" id="GO:0071770">
    <property type="term" value="P:DIM/DIP cell wall layer assembly"/>
    <property type="evidence" value="ECO:0007669"/>
    <property type="project" value="TreeGrafter"/>
</dbReference>
<dbReference type="InterPro" id="IPR013149">
    <property type="entry name" value="ADH-like_C"/>
</dbReference>
<dbReference type="Gene3D" id="3.40.50.720">
    <property type="entry name" value="NAD(P)-binding Rossmann-like Domain"/>
    <property type="match status" value="3"/>
</dbReference>
<dbReference type="GO" id="GO:0004312">
    <property type="term" value="F:fatty acid synthase activity"/>
    <property type="evidence" value="ECO:0007669"/>
    <property type="project" value="TreeGrafter"/>
</dbReference>
<dbReference type="Gene3D" id="3.10.129.110">
    <property type="entry name" value="Polyketide synthase dehydratase"/>
    <property type="match status" value="1"/>
</dbReference>
<dbReference type="InterPro" id="IPR013154">
    <property type="entry name" value="ADH-like_N"/>
</dbReference>
<evidence type="ECO:0000256" key="1">
    <source>
        <dbReference type="ARBA" id="ARBA00022450"/>
    </source>
</evidence>
<evidence type="ECO:0000256" key="3">
    <source>
        <dbReference type="ARBA" id="ARBA00022679"/>
    </source>
</evidence>
<feature type="active site" description="Proton acceptor; for dehydratase activity" evidence="6">
    <location>
        <position position="72"/>
    </location>
</feature>
<accession>A0A655HPV2</accession>
<dbReference type="Pfam" id="PF08240">
    <property type="entry name" value="ADH_N"/>
    <property type="match status" value="1"/>
</dbReference>
<dbReference type="Proteomes" id="UP000045842">
    <property type="component" value="Unassembled WGS sequence"/>
</dbReference>
<dbReference type="InterPro" id="IPR042104">
    <property type="entry name" value="PKS_dehydratase_sf"/>
</dbReference>
<keyword evidence="4" id="KW-0521">NADP</keyword>
<feature type="active site" description="Proton donor; for dehydratase activity" evidence="6">
    <location>
        <position position="242"/>
    </location>
</feature>
<dbReference type="SUPFAM" id="SSF51735">
    <property type="entry name" value="NAD(P)-binding Rossmann-fold domains"/>
    <property type="match status" value="3"/>
</dbReference>
<dbReference type="InterPro" id="IPR050091">
    <property type="entry name" value="PKS_NRPS_Biosynth_Enz"/>
</dbReference>
<evidence type="ECO:0000313" key="12">
    <source>
        <dbReference type="Proteomes" id="UP000048948"/>
    </source>
</evidence>
<keyword evidence="10" id="KW-0012">Acyltransferase</keyword>
<evidence type="ECO:0000259" key="7">
    <source>
        <dbReference type="PROSITE" id="PS50075"/>
    </source>
</evidence>
<dbReference type="InterPro" id="IPR009081">
    <property type="entry name" value="PP-bd_ACP"/>
</dbReference>
<dbReference type="SUPFAM" id="SSF50129">
    <property type="entry name" value="GroES-like"/>
    <property type="match status" value="1"/>
</dbReference>
<evidence type="ECO:0000313" key="10">
    <source>
        <dbReference type="EMBL" id="COU78852.1"/>
    </source>
</evidence>
<dbReference type="FunFam" id="3.10.129.110:FF:000004">
    <property type="entry name" value="Multifunctional mycocerosic acid synthase"/>
    <property type="match status" value="1"/>
</dbReference>
<feature type="domain" description="Carrier" evidence="7">
    <location>
        <begin position="1159"/>
        <end position="1235"/>
    </location>
</feature>
<dbReference type="InterPro" id="IPR049551">
    <property type="entry name" value="PKS_DH_C"/>
</dbReference>
<dbReference type="GO" id="GO:0006633">
    <property type="term" value="P:fatty acid biosynthetic process"/>
    <property type="evidence" value="ECO:0007669"/>
    <property type="project" value="TreeGrafter"/>
</dbReference>
<feature type="region of interest" description="N-terminal hotdog fold" evidence="6">
    <location>
        <begin position="39"/>
        <end position="159"/>
    </location>
</feature>
<dbReference type="PROSITE" id="PS52019">
    <property type="entry name" value="PKS_MFAS_DH"/>
    <property type="match status" value="1"/>
</dbReference>
<dbReference type="PROSITE" id="PS50075">
    <property type="entry name" value="CARRIER"/>
    <property type="match status" value="1"/>
</dbReference>
<evidence type="ECO:0000256" key="6">
    <source>
        <dbReference type="PROSITE-ProRule" id="PRU01363"/>
    </source>
</evidence>
<dbReference type="Pfam" id="PF14765">
    <property type="entry name" value="PS-DH"/>
    <property type="match status" value="1"/>
</dbReference>